<name>R7QBA8_CHOCR</name>
<dbReference type="EMBL" id="HG001706">
    <property type="protein sequence ID" value="CDF34706.1"/>
    <property type="molecule type" value="Genomic_DNA"/>
</dbReference>
<evidence type="ECO:0000256" key="2">
    <source>
        <dbReference type="ARBA" id="ARBA00022552"/>
    </source>
</evidence>
<gene>
    <name evidence="10" type="ORF">CHC_T00009296001</name>
</gene>
<dbReference type="GO" id="GO:0043021">
    <property type="term" value="F:ribonucleoprotein complex binding"/>
    <property type="evidence" value="ECO:0007669"/>
    <property type="project" value="UniProtKB-UniRule"/>
</dbReference>
<dbReference type="PROSITE" id="PS50082">
    <property type="entry name" value="WD_REPEATS_2"/>
    <property type="match status" value="1"/>
</dbReference>
<accession>R7QBA8</accession>
<dbReference type="HAMAP" id="MF_03027">
    <property type="entry name" value="BOP1"/>
    <property type="match status" value="1"/>
</dbReference>
<dbReference type="GO" id="GO:0000463">
    <property type="term" value="P:maturation of LSU-rRNA from tricistronic rRNA transcript (SSU-rRNA, 5.8S rRNA, LSU-rRNA)"/>
    <property type="evidence" value="ECO:0007669"/>
    <property type="project" value="UniProtKB-UniRule"/>
</dbReference>
<dbReference type="Pfam" id="PF00400">
    <property type="entry name" value="WD40"/>
    <property type="match status" value="3"/>
</dbReference>
<comment type="function">
    <text evidence="6">Required for maturation of ribosomal RNAs and formation of the large ribosomal subunit.</text>
</comment>
<dbReference type="OMA" id="MRPAKGE"/>
<dbReference type="InterPro" id="IPR012953">
    <property type="entry name" value="BOP1_N_dom"/>
</dbReference>
<dbReference type="RefSeq" id="XP_005714525.1">
    <property type="nucleotide sequence ID" value="XM_005714468.1"/>
</dbReference>
<feature type="region of interest" description="Disordered" evidence="8">
    <location>
        <begin position="490"/>
        <end position="536"/>
    </location>
</feature>
<comment type="subcellular location">
    <subcellularLocation>
        <location evidence="6">Nucleus</location>
        <location evidence="6">Nucleolus</location>
    </subcellularLocation>
    <subcellularLocation>
        <location evidence="6">Nucleus</location>
        <location evidence="6">Nucleoplasm</location>
    </subcellularLocation>
</comment>
<dbReference type="KEGG" id="ccp:CHC_T00009296001"/>
<keyword evidence="11" id="KW-1185">Reference proteome</keyword>
<sequence length="768" mass="86037">MVSKKARRETPGTLDESPVVSDDDGIDISFVSKRNAALASHQVLGNISLDAKSDSASDSDSADDDPEPDNSPPEAGAESDSSSDGDENPVGDIPMRWYDGYEHIGYTRDGDKILPKNKPSALDLAADPSAWRRVYDEKNDKEIVLTHEELKAIARMRVGRYPSGDVDTENELIAWSGAPMKHALTTGSEPKRRFLPSRHEARLVVKLVRGMRAGVIKRPSERAKDEATEELLYQYDAWADHEPKTREEMTKSERARDIMRLAAPKPPLPTHGESYNPPAEYLPNEEEAKKWNDLDPEDRETQYLPAKHSSLRQVPLYENFIKERFERCLDLYLAVRVVKDQTKIDPEELIPDLPSPKELRPFPTNIVSTFGPLPSRARSIDVHPAGQWLLSGSDDGCVRLWEVGTGHLQCTWNLTKFVRKIDDAYPPVSSVAWCPKDQAYVFAATIGYSLVVVGAASAMGIAVEETGMAMENQRASSPDEERIEIMKEAGVVWEEKNVDEHEQEGNKDAEEEENPVGENRAESGEKGNGNENDFGETKEDECHIITISHPRPLRTLCWHRKGDYIACVGKDGSGGTVAIHRLSHRTTQMPFKRKTALVQAVKFHPTRPFFLVATMHHVRIYNLALQRMVKTLKPGVSWISSIDVHPSGDHVLVTSYDKRLCWFDLDLSIRPYKTIRNHDKAVRTAKYHPRLPLFADASDDGSSHIFHGMVYDDLAKNALIVPVKRLESCSKIVSSLGVLDIAWHPRLPWLFTSGADSNIHLLTDCSQG</sequence>
<dbReference type="Gramene" id="CDF34706">
    <property type="protein sequence ID" value="CDF34706"/>
    <property type="gene ID" value="CHC_T00009296001"/>
</dbReference>
<dbReference type="GO" id="GO:0030687">
    <property type="term" value="C:preribosome, large subunit precursor"/>
    <property type="evidence" value="ECO:0007669"/>
    <property type="project" value="UniProtKB-UniRule"/>
</dbReference>
<feature type="region of interest" description="Disordered" evidence="8">
    <location>
        <begin position="47"/>
        <end position="95"/>
    </location>
</feature>
<dbReference type="InterPro" id="IPR028598">
    <property type="entry name" value="BOP1/Erb1"/>
</dbReference>
<keyword evidence="2 6" id="KW-0698">rRNA processing</keyword>
<keyword evidence="5 6" id="KW-0539">Nucleus</keyword>
<dbReference type="Gene3D" id="2.130.10.10">
    <property type="entry name" value="YVTN repeat-like/Quinoprotein amine dehydrogenase"/>
    <property type="match status" value="1"/>
</dbReference>
<dbReference type="PANTHER" id="PTHR17605:SF0">
    <property type="entry name" value="RIBOSOME BIOGENESIS PROTEIN BOP1"/>
    <property type="match status" value="1"/>
</dbReference>
<dbReference type="SMART" id="SM00320">
    <property type="entry name" value="WD40"/>
    <property type="match status" value="7"/>
</dbReference>
<feature type="domain" description="BOP1 N-terminal" evidence="9">
    <location>
        <begin position="98"/>
        <end position="363"/>
    </location>
</feature>
<dbReference type="SUPFAM" id="SSF50978">
    <property type="entry name" value="WD40 repeat-like"/>
    <property type="match status" value="1"/>
</dbReference>
<evidence type="ECO:0000256" key="7">
    <source>
        <dbReference type="PROSITE-ProRule" id="PRU00221"/>
    </source>
</evidence>
<dbReference type="Pfam" id="PF08145">
    <property type="entry name" value="BOP1NT"/>
    <property type="match status" value="1"/>
</dbReference>
<evidence type="ECO:0000259" key="9">
    <source>
        <dbReference type="SMART" id="SM01035"/>
    </source>
</evidence>
<evidence type="ECO:0000256" key="6">
    <source>
        <dbReference type="HAMAP-Rule" id="MF_03027"/>
    </source>
</evidence>
<protein>
    <recommendedName>
        <fullName evidence="6">Ribosome biogenesis protein BOP1 homolog</fullName>
    </recommendedName>
</protein>
<proteinExistence type="inferred from homology"/>
<reference evidence="11" key="1">
    <citation type="journal article" date="2013" name="Proc. Natl. Acad. Sci. U.S.A.">
        <title>Genome structure and metabolic features in the red seaweed Chondrus crispus shed light on evolution of the Archaeplastida.</title>
        <authorList>
            <person name="Collen J."/>
            <person name="Porcel B."/>
            <person name="Carre W."/>
            <person name="Ball S.G."/>
            <person name="Chaparro C."/>
            <person name="Tonon T."/>
            <person name="Barbeyron T."/>
            <person name="Michel G."/>
            <person name="Noel B."/>
            <person name="Valentin K."/>
            <person name="Elias M."/>
            <person name="Artiguenave F."/>
            <person name="Arun A."/>
            <person name="Aury J.M."/>
            <person name="Barbosa-Neto J.F."/>
            <person name="Bothwell J.H."/>
            <person name="Bouget F.Y."/>
            <person name="Brillet L."/>
            <person name="Cabello-Hurtado F."/>
            <person name="Capella-Gutierrez S."/>
            <person name="Charrier B."/>
            <person name="Cladiere L."/>
            <person name="Cock J.M."/>
            <person name="Coelho S.M."/>
            <person name="Colleoni C."/>
            <person name="Czjzek M."/>
            <person name="Da Silva C."/>
            <person name="Delage L."/>
            <person name="Denoeud F."/>
            <person name="Deschamps P."/>
            <person name="Dittami S.M."/>
            <person name="Gabaldon T."/>
            <person name="Gachon C.M."/>
            <person name="Groisillier A."/>
            <person name="Herve C."/>
            <person name="Jabbari K."/>
            <person name="Katinka M."/>
            <person name="Kloareg B."/>
            <person name="Kowalczyk N."/>
            <person name="Labadie K."/>
            <person name="Leblanc C."/>
            <person name="Lopez P.J."/>
            <person name="McLachlan D.H."/>
            <person name="Meslet-Cladiere L."/>
            <person name="Moustafa A."/>
            <person name="Nehr Z."/>
            <person name="Nyvall Collen P."/>
            <person name="Panaud O."/>
            <person name="Partensky F."/>
            <person name="Poulain J."/>
            <person name="Rensing S.A."/>
            <person name="Rousvoal S."/>
            <person name="Samson G."/>
            <person name="Symeonidi A."/>
            <person name="Weissenbach J."/>
            <person name="Zambounis A."/>
            <person name="Wincker P."/>
            <person name="Boyen C."/>
        </authorList>
    </citation>
    <scope>NUCLEOTIDE SEQUENCE [LARGE SCALE GENOMIC DNA]</scope>
    <source>
        <strain evidence="11">cv. Stackhouse</strain>
    </source>
</reference>
<dbReference type="GO" id="GO:0005654">
    <property type="term" value="C:nucleoplasm"/>
    <property type="evidence" value="ECO:0007669"/>
    <property type="project" value="UniProtKB-SubCell"/>
</dbReference>
<dbReference type="InterPro" id="IPR001680">
    <property type="entry name" value="WD40_rpt"/>
</dbReference>
<feature type="compositionally biased region" description="Basic and acidic residues" evidence="8">
    <location>
        <begin position="490"/>
        <end position="508"/>
    </location>
</feature>
<keyword evidence="3 7" id="KW-0853">WD repeat</keyword>
<dbReference type="STRING" id="2769.R7QBA8"/>
<dbReference type="InterPro" id="IPR036322">
    <property type="entry name" value="WD40_repeat_dom_sf"/>
</dbReference>
<dbReference type="InterPro" id="IPR015943">
    <property type="entry name" value="WD40/YVTN_repeat-like_dom_sf"/>
</dbReference>
<dbReference type="PANTHER" id="PTHR17605">
    <property type="entry name" value="RIBOSOME BIOGENESIS PROTEIN BOP1 BLOCK OF PROLIFERATION 1 PROTEIN"/>
    <property type="match status" value="1"/>
</dbReference>
<organism evidence="10 11">
    <name type="scientific">Chondrus crispus</name>
    <name type="common">Carrageen Irish moss</name>
    <name type="synonym">Polymorpha crispa</name>
    <dbReference type="NCBI Taxonomy" id="2769"/>
    <lineage>
        <taxon>Eukaryota</taxon>
        <taxon>Rhodophyta</taxon>
        <taxon>Florideophyceae</taxon>
        <taxon>Rhodymeniophycidae</taxon>
        <taxon>Gigartinales</taxon>
        <taxon>Gigartinaceae</taxon>
        <taxon>Chondrus</taxon>
    </lineage>
</organism>
<dbReference type="AlphaFoldDB" id="R7QBA8"/>
<dbReference type="InterPro" id="IPR019775">
    <property type="entry name" value="WD40_repeat_CS"/>
</dbReference>
<evidence type="ECO:0000313" key="10">
    <source>
        <dbReference type="EMBL" id="CDF34706.1"/>
    </source>
</evidence>
<dbReference type="GO" id="GO:0000466">
    <property type="term" value="P:maturation of 5.8S rRNA from tricistronic rRNA transcript (SSU-rRNA, 5.8S rRNA, LSU-rRNA)"/>
    <property type="evidence" value="ECO:0007669"/>
    <property type="project" value="UniProtKB-UniRule"/>
</dbReference>
<dbReference type="PROSITE" id="PS00678">
    <property type="entry name" value="WD_REPEATS_1"/>
    <property type="match status" value="1"/>
</dbReference>
<dbReference type="GeneID" id="17322240"/>
<keyword evidence="1 6" id="KW-0690">Ribosome biogenesis</keyword>
<feature type="repeat" description="WD" evidence="7">
    <location>
        <begin position="379"/>
        <end position="411"/>
    </location>
</feature>
<evidence type="ECO:0000256" key="3">
    <source>
        <dbReference type="ARBA" id="ARBA00022574"/>
    </source>
</evidence>
<comment type="similarity">
    <text evidence="6">Belongs to the WD repeat BOP1/ERB1 family.</text>
</comment>
<keyword evidence="4" id="KW-0677">Repeat</keyword>
<dbReference type="GO" id="GO:0070545">
    <property type="term" value="C:PeBoW complex"/>
    <property type="evidence" value="ECO:0007669"/>
    <property type="project" value="TreeGrafter"/>
</dbReference>
<evidence type="ECO:0000313" key="11">
    <source>
        <dbReference type="Proteomes" id="UP000012073"/>
    </source>
</evidence>
<evidence type="ECO:0000256" key="1">
    <source>
        <dbReference type="ARBA" id="ARBA00022517"/>
    </source>
</evidence>
<dbReference type="Proteomes" id="UP000012073">
    <property type="component" value="Unassembled WGS sequence"/>
</dbReference>
<evidence type="ECO:0000256" key="8">
    <source>
        <dbReference type="SAM" id="MobiDB-lite"/>
    </source>
</evidence>
<dbReference type="SMART" id="SM01035">
    <property type="entry name" value="BOP1NT"/>
    <property type="match status" value="1"/>
</dbReference>
<dbReference type="OrthoDB" id="5571054at2759"/>
<evidence type="ECO:0000256" key="5">
    <source>
        <dbReference type="ARBA" id="ARBA00023242"/>
    </source>
</evidence>
<feature type="region of interest" description="Disordered" evidence="8">
    <location>
        <begin position="1"/>
        <end position="25"/>
    </location>
</feature>
<evidence type="ECO:0000256" key="4">
    <source>
        <dbReference type="ARBA" id="ARBA00022737"/>
    </source>
</evidence>